<accession>A0A1H6DA78</accession>
<dbReference type="AlphaFoldDB" id="A0A1H6DA78"/>
<proteinExistence type="predicted"/>
<keyword evidence="2" id="KW-1185">Reference proteome</keyword>
<name>A0A1H6DA78_9ACTN</name>
<evidence type="ECO:0000313" key="2">
    <source>
        <dbReference type="Proteomes" id="UP000236723"/>
    </source>
</evidence>
<sequence length="155" mass="15967">MDDILLALAAAAGTSVVEAAGTSSWQAFQQALVRWFGRGNAVAEQHTRARLERTAAALTSGADDVAEARIGERAAWRALVEATLEGMEPQERQTAVAELRQLLNLHAHGGGASAGPEGIAVGGDIKVNAHDQAVAAVKIGTVSTGNPQPPDANRA</sequence>
<evidence type="ECO:0000313" key="1">
    <source>
        <dbReference type="EMBL" id="SEG81723.1"/>
    </source>
</evidence>
<organism evidence="1 2">
    <name type="scientific">Thermomonospora echinospora</name>
    <dbReference type="NCBI Taxonomy" id="1992"/>
    <lineage>
        <taxon>Bacteria</taxon>
        <taxon>Bacillati</taxon>
        <taxon>Actinomycetota</taxon>
        <taxon>Actinomycetes</taxon>
        <taxon>Streptosporangiales</taxon>
        <taxon>Thermomonosporaceae</taxon>
        <taxon>Thermomonospora</taxon>
    </lineage>
</organism>
<reference evidence="2" key="1">
    <citation type="submission" date="2016-10" db="EMBL/GenBank/DDBJ databases">
        <authorList>
            <person name="Varghese N."/>
            <person name="Submissions S."/>
        </authorList>
    </citation>
    <scope>NUCLEOTIDE SEQUENCE [LARGE SCALE GENOMIC DNA]</scope>
    <source>
        <strain evidence="2">DSM 43163</strain>
    </source>
</reference>
<protein>
    <submittedName>
        <fullName evidence="1">Uncharacterized protein</fullName>
    </submittedName>
</protein>
<gene>
    <name evidence="1" type="ORF">SAMN04489712_114128</name>
</gene>
<dbReference type="EMBL" id="FNVO01000014">
    <property type="protein sequence ID" value="SEG81723.1"/>
    <property type="molecule type" value="Genomic_DNA"/>
</dbReference>
<dbReference type="Proteomes" id="UP000236723">
    <property type="component" value="Unassembled WGS sequence"/>
</dbReference>
<dbReference type="RefSeq" id="WP_103941483.1">
    <property type="nucleotide sequence ID" value="NZ_FNVO01000014.1"/>
</dbReference>
<dbReference type="OrthoDB" id="3544267at2"/>